<keyword evidence="1" id="KW-0812">Transmembrane</keyword>
<dbReference type="EMBL" id="AP019831">
    <property type="protein sequence ID" value="BBM44760.1"/>
    <property type="molecule type" value="Genomic_DNA"/>
</dbReference>
<gene>
    <name evidence="2" type="ORF">JMUB3870_0878</name>
</gene>
<evidence type="ECO:0000313" key="2">
    <source>
        <dbReference type="EMBL" id="BBM44760.1"/>
    </source>
</evidence>
<dbReference type="SUPFAM" id="SSF81901">
    <property type="entry name" value="HCP-like"/>
    <property type="match status" value="2"/>
</dbReference>
<dbReference type="Pfam" id="PF13432">
    <property type="entry name" value="TPR_16"/>
    <property type="match status" value="1"/>
</dbReference>
<dbReference type="PANTHER" id="PTHR11102:SF160">
    <property type="entry name" value="ERAD-ASSOCIATED E3 UBIQUITIN-PROTEIN LIGASE COMPONENT HRD3"/>
    <property type="match status" value="1"/>
</dbReference>
<dbReference type="InterPro" id="IPR050767">
    <property type="entry name" value="Sel1_AlgK"/>
</dbReference>
<dbReference type="RefSeq" id="WP_155282545.1">
    <property type="nucleotide sequence ID" value="NZ_AP019831.1"/>
</dbReference>
<keyword evidence="1" id="KW-1133">Transmembrane helix</keyword>
<dbReference type="PANTHER" id="PTHR11102">
    <property type="entry name" value="SEL-1-LIKE PROTEIN"/>
    <property type="match status" value="1"/>
</dbReference>
<name>A0A510JZE1_9FUSO</name>
<evidence type="ECO:0000256" key="1">
    <source>
        <dbReference type="SAM" id="Phobius"/>
    </source>
</evidence>
<proteinExistence type="predicted"/>
<evidence type="ECO:0008006" key="4">
    <source>
        <dbReference type="Google" id="ProtNLM"/>
    </source>
</evidence>
<evidence type="ECO:0000313" key="3">
    <source>
        <dbReference type="Proteomes" id="UP000422644"/>
    </source>
</evidence>
<sequence length="392" mass="46108">MRNKKYIIAVSGILLILVLIALIYFKNKDSNYTNNEMFDELLLISEKYKTEGDYAQAEKTLEESLKYSKTGYYYLGMLYSDMNEKKKARKSYEQAYKHKVFEAATLIGEMEEKEKNFEEAEKWYKQGIKNNKGLSVFALAMFYYNRNDKEKYKIYLRQAANKKEGQAIYLLAKMYYKEKNWEELKKCQKQILEEKEIYRVKDYMKKDIEYMLGTEKEKQYFNLTEEANKFIEKKDYEKAEKIFLEAAKLNNEGYYEIAKMYAGISNEKAVEKYKIAYEKGVVRAAGDIGSYYYDKKRDVETAKKWIQMAIDGGDVDSNFYLGEIYEDAGDLRQALKHYSIPANNKKAIAMSIARSLASELGDKKLADYWYNKIFSEPGIEQLSEKLVIELAK</sequence>
<reference evidence="2 3" key="1">
    <citation type="submission" date="2019-07" db="EMBL/GenBank/DDBJ databases">
        <title>Complete Genome Sequence of Leptotrichia trevisanii Strain JMUB3870.</title>
        <authorList>
            <person name="Watanabe S."/>
            <person name="Cui L."/>
        </authorList>
    </citation>
    <scope>NUCLEOTIDE SEQUENCE [LARGE SCALE GENOMIC DNA]</scope>
    <source>
        <strain evidence="2 3">JMUB3870</strain>
    </source>
</reference>
<dbReference type="Gene3D" id="1.25.40.10">
    <property type="entry name" value="Tetratricopeptide repeat domain"/>
    <property type="match status" value="2"/>
</dbReference>
<protein>
    <recommendedName>
        <fullName evidence="4">Sel1 domain-containing protein repeat-containing protein</fullName>
    </recommendedName>
</protein>
<organism evidence="2 3">
    <name type="scientific">Leptotrichia trevisanii</name>
    <dbReference type="NCBI Taxonomy" id="109328"/>
    <lineage>
        <taxon>Bacteria</taxon>
        <taxon>Fusobacteriati</taxon>
        <taxon>Fusobacteriota</taxon>
        <taxon>Fusobacteriia</taxon>
        <taxon>Fusobacteriales</taxon>
        <taxon>Leptotrichiaceae</taxon>
        <taxon>Leptotrichia</taxon>
    </lineage>
</organism>
<keyword evidence="3" id="KW-1185">Reference proteome</keyword>
<keyword evidence="1" id="KW-0472">Membrane</keyword>
<dbReference type="AlphaFoldDB" id="A0A510JZE1"/>
<feature type="transmembrane region" description="Helical" evidence="1">
    <location>
        <begin position="6"/>
        <end position="25"/>
    </location>
</feature>
<dbReference type="OrthoDB" id="9814448at2"/>
<accession>A0A510JZE1</accession>
<dbReference type="InterPro" id="IPR011990">
    <property type="entry name" value="TPR-like_helical_dom_sf"/>
</dbReference>
<dbReference type="InterPro" id="IPR006597">
    <property type="entry name" value="Sel1-like"/>
</dbReference>
<dbReference type="SMART" id="SM00671">
    <property type="entry name" value="SEL1"/>
    <property type="match status" value="6"/>
</dbReference>
<dbReference type="Proteomes" id="UP000422644">
    <property type="component" value="Chromosome"/>
</dbReference>